<feature type="transmembrane region" description="Helical" evidence="2">
    <location>
        <begin position="209"/>
        <end position="228"/>
    </location>
</feature>
<feature type="transmembrane region" description="Helical" evidence="2">
    <location>
        <begin position="157"/>
        <end position="179"/>
    </location>
</feature>
<feature type="region of interest" description="Disordered" evidence="1">
    <location>
        <begin position="53"/>
        <end position="73"/>
    </location>
</feature>
<sequence length="469" mass="52184">MQLWFQENAKGISCANIRWLARIFGCDDPKATSDWQTVLSVARSRLTALRRHRQVSADSDASKSHDSKHAAASGIENSLTVHREDRQINTESHNGFRLAQTCEAIFGRRSFLDLPASVFAGAVVLGYASYFLGIHSVTYTREDGLTKQVGFLWAPNWTLLFMVFMPLFFVFAVDLLAFWKTKGRSMLLALNGNELEDSGWSRKVGASTFTFWTLLLVCLGVVGVLQWVSLRLVPLITIDSDRATDWGSLATTRPDAISVPQAAAFTGVAYLYMCLSMYLLFVGLIFLYTLAQDFTDLISSLGSKRSASTQREIAAIVEGVFQGIFRCTALVLMIAIFMKLQSFYVKISSENIIDWLIQDTRSVFFSDKISGERYDSTTTHYSSLLVALAACVVFLKAHYALGRFSGSRKQLRKMAVVVVLLTTGYLSIGAFSGFSALLGVTVLLSIYGLFNPAFSMRQTREIEDRRNVS</sequence>
<feature type="transmembrane region" description="Helical" evidence="2">
    <location>
        <begin position="414"/>
        <end position="431"/>
    </location>
</feature>
<dbReference type="Proteomes" id="UP000199372">
    <property type="component" value="Unassembled WGS sequence"/>
</dbReference>
<evidence type="ECO:0000313" key="3">
    <source>
        <dbReference type="EMBL" id="SEO09183.1"/>
    </source>
</evidence>
<dbReference type="NCBIfam" id="NF047336">
    <property type="entry name" value="conj_memb_RcgA"/>
    <property type="match status" value="1"/>
</dbReference>
<reference evidence="4" key="1">
    <citation type="submission" date="2016-10" db="EMBL/GenBank/DDBJ databases">
        <authorList>
            <person name="Varghese N."/>
            <person name="Submissions S."/>
        </authorList>
    </citation>
    <scope>NUCLEOTIDE SEQUENCE [LARGE SCALE GENOMIC DNA]</scope>
    <source>
        <strain evidence="4">DSM 26893</strain>
    </source>
</reference>
<protein>
    <recommendedName>
        <fullName evidence="5">Transmembrane protein</fullName>
    </recommendedName>
</protein>
<evidence type="ECO:0000256" key="2">
    <source>
        <dbReference type="SAM" id="Phobius"/>
    </source>
</evidence>
<name>A0A1H8LVR9_9RHOB</name>
<organism evidence="3 4">
    <name type="scientific">Palleronia pelagia</name>
    <dbReference type="NCBI Taxonomy" id="387096"/>
    <lineage>
        <taxon>Bacteria</taxon>
        <taxon>Pseudomonadati</taxon>
        <taxon>Pseudomonadota</taxon>
        <taxon>Alphaproteobacteria</taxon>
        <taxon>Rhodobacterales</taxon>
        <taxon>Roseobacteraceae</taxon>
        <taxon>Palleronia</taxon>
    </lineage>
</organism>
<evidence type="ECO:0000256" key="1">
    <source>
        <dbReference type="SAM" id="MobiDB-lite"/>
    </source>
</evidence>
<keyword evidence="2" id="KW-0472">Membrane</keyword>
<accession>A0A1H8LVR9</accession>
<evidence type="ECO:0008006" key="5">
    <source>
        <dbReference type="Google" id="ProtNLM"/>
    </source>
</evidence>
<feature type="transmembrane region" description="Helical" evidence="2">
    <location>
        <begin position="269"/>
        <end position="291"/>
    </location>
</feature>
<evidence type="ECO:0000313" key="4">
    <source>
        <dbReference type="Proteomes" id="UP000199372"/>
    </source>
</evidence>
<feature type="compositionally biased region" description="Basic and acidic residues" evidence="1">
    <location>
        <begin position="60"/>
        <end position="69"/>
    </location>
</feature>
<dbReference type="OrthoDB" id="7756347at2"/>
<dbReference type="EMBL" id="FOCM01000012">
    <property type="protein sequence ID" value="SEO09183.1"/>
    <property type="molecule type" value="Genomic_DNA"/>
</dbReference>
<proteinExistence type="predicted"/>
<feature type="transmembrane region" description="Helical" evidence="2">
    <location>
        <begin position="381"/>
        <end position="402"/>
    </location>
</feature>
<dbReference type="InterPro" id="IPR058114">
    <property type="entry name" value="RcgA-like"/>
</dbReference>
<feature type="transmembrane region" description="Helical" evidence="2">
    <location>
        <begin position="312"/>
        <end position="338"/>
    </location>
</feature>
<dbReference type="AlphaFoldDB" id="A0A1H8LVR9"/>
<keyword evidence="4" id="KW-1185">Reference proteome</keyword>
<gene>
    <name evidence="3" type="ORF">SAMN04488011_1122</name>
</gene>
<keyword evidence="2" id="KW-1133">Transmembrane helix</keyword>
<keyword evidence="2" id="KW-0812">Transmembrane</keyword>
<feature type="transmembrane region" description="Helical" evidence="2">
    <location>
        <begin position="118"/>
        <end position="137"/>
    </location>
</feature>